<dbReference type="CDD" id="cd06464">
    <property type="entry name" value="ACD_sHsps-like"/>
    <property type="match status" value="1"/>
</dbReference>
<dbReference type="RefSeq" id="WP_344200505.1">
    <property type="nucleotide sequence ID" value="NZ_BAAAME010000004.1"/>
</dbReference>
<evidence type="ECO:0000313" key="5">
    <source>
        <dbReference type="Proteomes" id="UP001501057"/>
    </source>
</evidence>
<dbReference type="PROSITE" id="PS01031">
    <property type="entry name" value="SHSP"/>
    <property type="match status" value="1"/>
</dbReference>
<dbReference type="PANTHER" id="PTHR11527">
    <property type="entry name" value="HEAT-SHOCK PROTEIN 20 FAMILY MEMBER"/>
    <property type="match status" value="1"/>
</dbReference>
<comment type="similarity">
    <text evidence="1 2">Belongs to the small heat shock protein (HSP20) family.</text>
</comment>
<protein>
    <submittedName>
        <fullName evidence="4">Hsp20/alpha crystallin family protein</fullName>
    </submittedName>
</protein>
<dbReference type="InterPro" id="IPR008978">
    <property type="entry name" value="HSP20-like_chaperone"/>
</dbReference>
<reference evidence="4 5" key="1">
    <citation type="journal article" date="2019" name="Int. J. Syst. Evol. Microbiol.">
        <title>The Global Catalogue of Microorganisms (GCM) 10K type strain sequencing project: providing services to taxonomists for standard genome sequencing and annotation.</title>
        <authorList>
            <consortium name="The Broad Institute Genomics Platform"/>
            <consortium name="The Broad Institute Genome Sequencing Center for Infectious Disease"/>
            <person name="Wu L."/>
            <person name="Ma J."/>
        </authorList>
    </citation>
    <scope>NUCLEOTIDE SEQUENCE [LARGE SCALE GENOMIC DNA]</scope>
    <source>
        <strain evidence="4 5">JCM 13518</strain>
    </source>
</reference>
<sequence length="156" mass="16705">MSTITRYRSRDPRFFADFDAIVRSTFAGQPAETSAEALAFTPTAETVRDGDDVVVRLDLPGVDVAEDVSVEVTNGRLVVAGERKDARAEESAGRSVREVRYGRFRRSFGLPGHVGADAVSAHYDQGVLSVRVAGVYAGTEPTKITITAGTPVTDEA</sequence>
<proteinExistence type="inferred from homology"/>
<organism evidence="4 5">
    <name type="scientific">Aeromicrobium alkaliterrae</name>
    <dbReference type="NCBI Taxonomy" id="302168"/>
    <lineage>
        <taxon>Bacteria</taxon>
        <taxon>Bacillati</taxon>
        <taxon>Actinomycetota</taxon>
        <taxon>Actinomycetes</taxon>
        <taxon>Propionibacteriales</taxon>
        <taxon>Nocardioidaceae</taxon>
        <taxon>Aeromicrobium</taxon>
    </lineage>
</organism>
<name>A0ABN2JTR7_9ACTN</name>
<dbReference type="InterPro" id="IPR031107">
    <property type="entry name" value="Small_HSP"/>
</dbReference>
<dbReference type="EMBL" id="BAAAME010000004">
    <property type="protein sequence ID" value="GAA1738760.1"/>
    <property type="molecule type" value="Genomic_DNA"/>
</dbReference>
<keyword evidence="5" id="KW-1185">Reference proteome</keyword>
<accession>A0ABN2JTR7</accession>
<feature type="domain" description="SHSP" evidence="3">
    <location>
        <begin position="34"/>
        <end position="149"/>
    </location>
</feature>
<evidence type="ECO:0000256" key="1">
    <source>
        <dbReference type="PROSITE-ProRule" id="PRU00285"/>
    </source>
</evidence>
<comment type="caution">
    <text evidence="4">The sequence shown here is derived from an EMBL/GenBank/DDBJ whole genome shotgun (WGS) entry which is preliminary data.</text>
</comment>
<dbReference type="InterPro" id="IPR002068">
    <property type="entry name" value="A-crystallin/Hsp20_dom"/>
</dbReference>
<dbReference type="Gene3D" id="2.60.40.790">
    <property type="match status" value="1"/>
</dbReference>
<dbReference type="SUPFAM" id="SSF49764">
    <property type="entry name" value="HSP20-like chaperones"/>
    <property type="match status" value="1"/>
</dbReference>
<evidence type="ECO:0000259" key="3">
    <source>
        <dbReference type="PROSITE" id="PS01031"/>
    </source>
</evidence>
<dbReference type="Proteomes" id="UP001501057">
    <property type="component" value="Unassembled WGS sequence"/>
</dbReference>
<dbReference type="Pfam" id="PF00011">
    <property type="entry name" value="HSP20"/>
    <property type="match status" value="1"/>
</dbReference>
<evidence type="ECO:0000256" key="2">
    <source>
        <dbReference type="RuleBase" id="RU003616"/>
    </source>
</evidence>
<evidence type="ECO:0000313" key="4">
    <source>
        <dbReference type="EMBL" id="GAA1738760.1"/>
    </source>
</evidence>
<gene>
    <name evidence="4" type="ORF">GCM10009710_18840</name>
</gene>